<dbReference type="Pfam" id="PF00005">
    <property type="entry name" value="ABC_tran"/>
    <property type="match status" value="1"/>
</dbReference>
<evidence type="ECO:0000256" key="9">
    <source>
        <dbReference type="ARBA" id="ARBA00023136"/>
    </source>
</evidence>
<protein>
    <submittedName>
        <fullName evidence="16">ATP-binding cassette domain-containing protein</fullName>
    </submittedName>
</protein>
<dbReference type="InterPro" id="IPR003838">
    <property type="entry name" value="ABC3_permease_C"/>
</dbReference>
<dbReference type="GO" id="GO:0022857">
    <property type="term" value="F:transmembrane transporter activity"/>
    <property type="evidence" value="ECO:0007669"/>
    <property type="project" value="TreeGrafter"/>
</dbReference>
<evidence type="ECO:0000256" key="5">
    <source>
        <dbReference type="ARBA" id="ARBA00022692"/>
    </source>
</evidence>
<comment type="caution">
    <text evidence="16">The sequence shown here is derived from an EMBL/GenBank/DDBJ whole genome shotgun (WGS) entry which is preliminary data.</text>
</comment>
<feature type="transmembrane region" description="Helical" evidence="14">
    <location>
        <begin position="573"/>
        <end position="597"/>
    </location>
</feature>
<dbReference type="SUPFAM" id="SSF52540">
    <property type="entry name" value="P-loop containing nucleoside triphosphate hydrolases"/>
    <property type="match status" value="1"/>
</dbReference>
<evidence type="ECO:0000259" key="15">
    <source>
        <dbReference type="PROSITE" id="PS50893"/>
    </source>
</evidence>
<evidence type="ECO:0000256" key="3">
    <source>
        <dbReference type="ARBA" id="ARBA00022475"/>
    </source>
</evidence>
<evidence type="ECO:0000256" key="13">
    <source>
        <dbReference type="SAM" id="MobiDB-lite"/>
    </source>
</evidence>
<evidence type="ECO:0000313" key="17">
    <source>
        <dbReference type="Proteomes" id="UP000315534"/>
    </source>
</evidence>
<evidence type="ECO:0000256" key="7">
    <source>
        <dbReference type="ARBA" id="ARBA00022840"/>
    </source>
</evidence>
<evidence type="ECO:0000256" key="14">
    <source>
        <dbReference type="SAM" id="Phobius"/>
    </source>
</evidence>
<keyword evidence="9 14" id="KW-0472">Membrane</keyword>
<dbReference type="PROSITE" id="PS50893">
    <property type="entry name" value="ABC_TRANSPORTER_2"/>
    <property type="match status" value="1"/>
</dbReference>
<comment type="similarity">
    <text evidence="12">Belongs to the ABC transporter superfamily. Macrolide exporter (TC 3.A.1.122) family.</text>
</comment>
<dbReference type="InterPro" id="IPR003439">
    <property type="entry name" value="ABC_transporter-like_ATP-bd"/>
</dbReference>
<proteinExistence type="inferred from homology"/>
<comment type="similarity">
    <text evidence="11">Belongs to the ABC-4 integral membrane protein family.</text>
</comment>
<feature type="domain" description="ABC transporter" evidence="15">
    <location>
        <begin position="2"/>
        <end position="239"/>
    </location>
</feature>
<dbReference type="SMART" id="SM00382">
    <property type="entry name" value="AAA"/>
    <property type="match status" value="1"/>
</dbReference>
<sequence>MIELKGIHKKYWMGKVEVPALNGVSLEIEDGDFVAIMGPSGSGKSTLLNVIGCLDIPTSGEYRLDGIPVQGMPERELANIRNQKLGFVFQSFNLLPRQSALKNVELPLVYAGRSRLRKKTALGALEIVGLEDRALHRPAELSGGEQQRVAIARALVNDPSIILADEPTGNLDSASGEEIISILEELNDKGKTIVLVTHEDFIAARAKRIVKMIDGKVVEDERKNDQRPKEPAKEKEPERRPARRRFNPGEWRESLSMAVSSILATRLRSFLTMLGMIVGVACVIAMISLGQGAREQITQRIESLGANLLFVQPGAARERHVRYERGSVVSLKAEDAHALNDEAPAVAQVAPNLTRSAQVVYRNNNVRTRIHSTTENYPSIRNSPVEKGIFFSKEDETQKRRVAVLGQTVVRELFEEKDPLGEYIKINRVNFQVIGIMRSKGGFGWRDEDDIVYIPLSTGQKRLFGVDYVGWIDVEVSSRNLMKKAEEEITQILRRRHKIQPGAPDDFHIRSQAEYLSTVQETSKTFTLLLAGIATVSLIVGGIGIMNIMLVSVTERTREIGIRKALGGQRRDILGQFLIEAVMLSLTGGALGILLGIVFSRFMSRIGGWPTSVSPNAVLLSFTFAVVIGLFFGLYPARRAASLRPIEALRYE</sequence>
<dbReference type="GO" id="GO:0098796">
    <property type="term" value="C:membrane protein complex"/>
    <property type="evidence" value="ECO:0007669"/>
    <property type="project" value="UniProtKB-ARBA"/>
</dbReference>
<dbReference type="CDD" id="cd03255">
    <property type="entry name" value="ABC_MJ0796_LolCDE_FtsE"/>
    <property type="match status" value="1"/>
</dbReference>
<evidence type="ECO:0000256" key="11">
    <source>
        <dbReference type="ARBA" id="ARBA00038076"/>
    </source>
</evidence>
<feature type="transmembrane region" description="Helical" evidence="14">
    <location>
        <begin position="526"/>
        <end position="553"/>
    </location>
</feature>
<evidence type="ECO:0000313" key="16">
    <source>
        <dbReference type="EMBL" id="TET82394.1"/>
    </source>
</evidence>
<dbReference type="GO" id="GO:0005524">
    <property type="term" value="F:ATP binding"/>
    <property type="evidence" value="ECO:0007669"/>
    <property type="project" value="UniProtKB-KW"/>
</dbReference>
<keyword evidence="10" id="KW-0046">Antibiotic resistance</keyword>
<dbReference type="PANTHER" id="PTHR30572:SF4">
    <property type="entry name" value="ABC TRANSPORTER PERMEASE YTRF"/>
    <property type="match status" value="1"/>
</dbReference>
<reference evidence="16 17" key="1">
    <citation type="submission" date="2019-03" db="EMBL/GenBank/DDBJ databases">
        <title>Metabolic potential of uncultured bacteria and archaea associated with petroleum seepage in deep-sea sediments.</title>
        <authorList>
            <person name="Dong X."/>
            <person name="Hubert C."/>
        </authorList>
    </citation>
    <scope>NUCLEOTIDE SEQUENCE [LARGE SCALE GENOMIC DNA]</scope>
    <source>
        <strain evidence="16">E29_bin36</strain>
    </source>
</reference>
<evidence type="ECO:0000256" key="8">
    <source>
        <dbReference type="ARBA" id="ARBA00022989"/>
    </source>
</evidence>
<dbReference type="InterPro" id="IPR027417">
    <property type="entry name" value="P-loop_NTPase"/>
</dbReference>
<evidence type="ECO:0000256" key="4">
    <source>
        <dbReference type="ARBA" id="ARBA00022519"/>
    </source>
</evidence>
<evidence type="ECO:0000256" key="6">
    <source>
        <dbReference type="ARBA" id="ARBA00022741"/>
    </source>
</evidence>
<feature type="transmembrane region" description="Helical" evidence="14">
    <location>
        <begin position="270"/>
        <end position="290"/>
    </location>
</feature>
<dbReference type="GO" id="GO:0016887">
    <property type="term" value="F:ATP hydrolysis activity"/>
    <property type="evidence" value="ECO:0007669"/>
    <property type="project" value="InterPro"/>
</dbReference>
<keyword evidence="5 14" id="KW-0812">Transmembrane</keyword>
<dbReference type="InterPro" id="IPR025857">
    <property type="entry name" value="MacB_PCD"/>
</dbReference>
<dbReference type="InterPro" id="IPR003593">
    <property type="entry name" value="AAA+_ATPase"/>
</dbReference>
<feature type="transmembrane region" description="Helical" evidence="14">
    <location>
        <begin position="617"/>
        <end position="635"/>
    </location>
</feature>
<keyword evidence="7 16" id="KW-0067">ATP-binding</keyword>
<evidence type="ECO:0000256" key="1">
    <source>
        <dbReference type="ARBA" id="ARBA00004429"/>
    </source>
</evidence>
<organism evidence="16 17">
    <name type="scientific">candidate division TA06 bacterium</name>
    <dbReference type="NCBI Taxonomy" id="2250710"/>
    <lineage>
        <taxon>Bacteria</taxon>
        <taxon>Bacteria division TA06</taxon>
    </lineage>
</organism>
<dbReference type="Proteomes" id="UP000315534">
    <property type="component" value="Unassembled WGS sequence"/>
</dbReference>
<dbReference type="PROSITE" id="PS00211">
    <property type="entry name" value="ABC_TRANSPORTER_1"/>
    <property type="match status" value="1"/>
</dbReference>
<dbReference type="Gene3D" id="3.40.50.300">
    <property type="entry name" value="P-loop containing nucleotide triphosphate hydrolases"/>
    <property type="match status" value="1"/>
</dbReference>
<dbReference type="InterPro" id="IPR050250">
    <property type="entry name" value="Macrolide_Exporter_MacB"/>
</dbReference>
<dbReference type="GO" id="GO:0005886">
    <property type="term" value="C:plasma membrane"/>
    <property type="evidence" value="ECO:0007669"/>
    <property type="project" value="UniProtKB-SubCell"/>
</dbReference>
<feature type="region of interest" description="Disordered" evidence="13">
    <location>
        <begin position="220"/>
        <end position="247"/>
    </location>
</feature>
<accession>A0A523XSW7</accession>
<keyword evidence="3" id="KW-1003">Cell membrane</keyword>
<dbReference type="FunFam" id="3.40.50.300:FF:000032">
    <property type="entry name" value="Export ABC transporter ATP-binding protein"/>
    <property type="match status" value="1"/>
</dbReference>
<dbReference type="InterPro" id="IPR017871">
    <property type="entry name" value="ABC_transporter-like_CS"/>
</dbReference>
<dbReference type="GO" id="GO:0046677">
    <property type="term" value="P:response to antibiotic"/>
    <property type="evidence" value="ECO:0007669"/>
    <property type="project" value="UniProtKB-KW"/>
</dbReference>
<evidence type="ECO:0000256" key="12">
    <source>
        <dbReference type="ARBA" id="ARBA00038388"/>
    </source>
</evidence>
<dbReference type="AlphaFoldDB" id="A0A523XSW7"/>
<keyword evidence="8 14" id="KW-1133">Transmembrane helix</keyword>
<keyword evidence="2" id="KW-0813">Transport</keyword>
<evidence type="ECO:0000256" key="10">
    <source>
        <dbReference type="ARBA" id="ARBA00023251"/>
    </source>
</evidence>
<gene>
    <name evidence="16" type="ORF">E3J38_02225</name>
</gene>
<dbReference type="Pfam" id="PF12704">
    <property type="entry name" value="MacB_PCD"/>
    <property type="match status" value="1"/>
</dbReference>
<dbReference type="InterPro" id="IPR017911">
    <property type="entry name" value="MacB-like_ATP-bd"/>
</dbReference>
<dbReference type="PANTHER" id="PTHR30572">
    <property type="entry name" value="MEMBRANE COMPONENT OF TRANSPORTER-RELATED"/>
    <property type="match status" value="1"/>
</dbReference>
<dbReference type="EMBL" id="SOIP01000136">
    <property type="protein sequence ID" value="TET82394.1"/>
    <property type="molecule type" value="Genomic_DNA"/>
</dbReference>
<comment type="subcellular location">
    <subcellularLocation>
        <location evidence="1">Cell inner membrane</location>
        <topology evidence="1">Multi-pass membrane protein</topology>
    </subcellularLocation>
</comment>
<dbReference type="Pfam" id="PF02687">
    <property type="entry name" value="FtsX"/>
    <property type="match status" value="1"/>
</dbReference>
<name>A0A523XSW7_UNCT6</name>
<keyword evidence="4" id="KW-0997">Cell inner membrane</keyword>
<evidence type="ECO:0000256" key="2">
    <source>
        <dbReference type="ARBA" id="ARBA00022448"/>
    </source>
</evidence>
<keyword evidence="6" id="KW-0547">Nucleotide-binding</keyword>
<feature type="compositionally biased region" description="Basic and acidic residues" evidence="13">
    <location>
        <begin position="220"/>
        <end position="240"/>
    </location>
</feature>